<gene>
    <name evidence="2" type="ORF">HAKA00212_LOCUS2227</name>
</gene>
<organism evidence="2">
    <name type="scientific">Heterosigma akashiwo</name>
    <name type="common">Chromophytic alga</name>
    <name type="synonym">Heterosigma carterae</name>
    <dbReference type="NCBI Taxonomy" id="2829"/>
    <lineage>
        <taxon>Eukaryota</taxon>
        <taxon>Sar</taxon>
        <taxon>Stramenopiles</taxon>
        <taxon>Ochrophyta</taxon>
        <taxon>Raphidophyceae</taxon>
        <taxon>Chattonellales</taxon>
        <taxon>Chattonellaceae</taxon>
        <taxon>Heterosigma</taxon>
    </lineage>
</organism>
<dbReference type="Gene3D" id="3.40.50.2020">
    <property type="match status" value="1"/>
</dbReference>
<reference evidence="2" key="1">
    <citation type="submission" date="2021-01" db="EMBL/GenBank/DDBJ databases">
        <authorList>
            <person name="Corre E."/>
            <person name="Pelletier E."/>
            <person name="Niang G."/>
            <person name="Scheremetjew M."/>
            <person name="Finn R."/>
            <person name="Kale V."/>
            <person name="Holt S."/>
            <person name="Cochrane G."/>
            <person name="Meng A."/>
            <person name="Brown T."/>
            <person name="Cohen L."/>
        </authorList>
    </citation>
    <scope>NUCLEOTIDE SEQUENCE</scope>
    <source>
        <strain evidence="2">CCMP3107</strain>
    </source>
</reference>
<protein>
    <recommendedName>
        <fullName evidence="1">Phosphoribosyltransferase domain-containing protein</fullName>
    </recommendedName>
</protein>
<feature type="domain" description="Phosphoribosyltransferase" evidence="1">
    <location>
        <begin position="143"/>
        <end position="356"/>
    </location>
</feature>
<accession>A0A6S9J2F5</accession>
<sequence>MDQVMIAAVAIQTSIRIRSSTKTFKSPSLKRKRFCHSSLLQSMSYSSMWMKEVGTRCQSYFFPHGSFHCGSFISFFRAYLANLNEKVLNYDSKMSVFQGSIASADFDRIYEAGQAISQSNKFEVWRARHRNVHIIGDLKPYQMFLTYVRDSQTTGEDFVNYADLLMRFLLSYSYNLLPCEKQIVTTSSGYKYKGPRLPAALDTNTVAFVMTTESHPEWLGPFAEVLGACFPGASVGELAVSWPDEWEPDVVWRWHTPSPKRRVGRKGGLVLKGCTAVLLCPIVATGISAEIAINQLIGAGTEPKNIILTSMVISMEGLAYLSEQFPRVQFVVGEVDPEVDGGGLTVPGMGNFVQRYMDHRKGLAHRPRAGVPGVHERQLNRAGRSGS</sequence>
<dbReference type="InterPro" id="IPR000836">
    <property type="entry name" value="PRTase_dom"/>
</dbReference>
<dbReference type="AlphaFoldDB" id="A0A6S9J2F5"/>
<evidence type="ECO:0000313" key="2">
    <source>
        <dbReference type="EMBL" id="CAE0623561.1"/>
    </source>
</evidence>
<dbReference type="InterPro" id="IPR029057">
    <property type="entry name" value="PRTase-like"/>
</dbReference>
<proteinExistence type="predicted"/>
<dbReference type="SUPFAM" id="SSF53271">
    <property type="entry name" value="PRTase-like"/>
    <property type="match status" value="1"/>
</dbReference>
<dbReference type="Pfam" id="PF14681">
    <property type="entry name" value="UPRTase"/>
    <property type="match status" value="1"/>
</dbReference>
<name>A0A6S9J2F5_HETAK</name>
<evidence type="ECO:0000259" key="1">
    <source>
        <dbReference type="Pfam" id="PF14681"/>
    </source>
</evidence>
<dbReference type="EMBL" id="HBIU01005768">
    <property type="protein sequence ID" value="CAE0623561.1"/>
    <property type="molecule type" value="Transcribed_RNA"/>
</dbReference>